<dbReference type="OrthoDB" id="756313at2759"/>
<accession>A0A9E7IE63</accession>
<evidence type="ECO:0000313" key="3">
    <source>
        <dbReference type="EMBL" id="URE46674.1"/>
    </source>
</evidence>
<keyword evidence="2" id="KW-0175">Coiled coil</keyword>
<dbReference type="GO" id="GO:0140496">
    <property type="term" value="F:gamma-tubulin complex binding"/>
    <property type="evidence" value="ECO:0007669"/>
    <property type="project" value="InterPro"/>
</dbReference>
<dbReference type="InterPro" id="IPR015943">
    <property type="entry name" value="WD40/YVTN_repeat-like_dom_sf"/>
</dbReference>
<dbReference type="Gene3D" id="2.130.10.10">
    <property type="entry name" value="YVTN repeat-like/Quinoprotein amine dehydrogenase"/>
    <property type="match status" value="3"/>
</dbReference>
<dbReference type="PROSITE" id="PS50082">
    <property type="entry name" value="WD_REPEATS_2"/>
    <property type="match status" value="1"/>
</dbReference>
<reference evidence="3" key="1">
    <citation type="submission" date="2022-05" db="EMBL/GenBank/DDBJ databases">
        <title>The Musa troglodytarum L. genome provides insights into the mechanism of non-climacteric behaviour and enrichment of carotenoids.</title>
        <authorList>
            <person name="Wang J."/>
        </authorList>
    </citation>
    <scope>NUCLEOTIDE SEQUENCE</scope>
    <source>
        <tissue evidence="3">Leaf</tissue>
    </source>
</reference>
<dbReference type="Proteomes" id="UP001055439">
    <property type="component" value="Chromosome 9"/>
</dbReference>
<dbReference type="GO" id="GO:0000919">
    <property type="term" value="P:cell plate assembly"/>
    <property type="evidence" value="ECO:0007669"/>
    <property type="project" value="TreeGrafter"/>
</dbReference>
<evidence type="ECO:0000256" key="1">
    <source>
        <dbReference type="PROSITE-ProRule" id="PRU00221"/>
    </source>
</evidence>
<feature type="coiled-coil region" evidence="2">
    <location>
        <begin position="291"/>
        <end position="318"/>
    </location>
</feature>
<dbReference type="InterPro" id="IPR036322">
    <property type="entry name" value="WD40_repeat_dom_sf"/>
</dbReference>
<gene>
    <name evidence="3" type="ORF">MUK42_21933</name>
</gene>
<dbReference type="SMART" id="SM00320">
    <property type="entry name" value="WD40"/>
    <property type="match status" value="3"/>
</dbReference>
<evidence type="ECO:0000313" key="4">
    <source>
        <dbReference type="Proteomes" id="UP001055439"/>
    </source>
</evidence>
<evidence type="ECO:0000256" key="2">
    <source>
        <dbReference type="SAM" id="Coils"/>
    </source>
</evidence>
<dbReference type="SUPFAM" id="SSF50978">
    <property type="entry name" value="WD40 repeat-like"/>
    <property type="match status" value="1"/>
</dbReference>
<dbReference type="PANTHER" id="PTHR45096">
    <property type="entry name" value="PROTEIN NEDD1"/>
    <property type="match status" value="1"/>
</dbReference>
<dbReference type="PANTHER" id="PTHR45096:SF1">
    <property type="entry name" value="PROTEIN NEDD1"/>
    <property type="match status" value="1"/>
</dbReference>
<organism evidence="3 4">
    <name type="scientific">Musa troglodytarum</name>
    <name type="common">fe'i banana</name>
    <dbReference type="NCBI Taxonomy" id="320322"/>
    <lineage>
        <taxon>Eukaryota</taxon>
        <taxon>Viridiplantae</taxon>
        <taxon>Streptophyta</taxon>
        <taxon>Embryophyta</taxon>
        <taxon>Tracheophyta</taxon>
        <taxon>Spermatophyta</taxon>
        <taxon>Magnoliopsida</taxon>
        <taxon>Liliopsida</taxon>
        <taxon>Zingiberales</taxon>
        <taxon>Musaceae</taxon>
        <taxon>Musa</taxon>
    </lineage>
</organism>
<feature type="repeat" description="WD" evidence="1">
    <location>
        <begin position="44"/>
        <end position="69"/>
    </location>
</feature>
<dbReference type="GO" id="GO:0005828">
    <property type="term" value="C:kinetochore microtubule"/>
    <property type="evidence" value="ECO:0007669"/>
    <property type="project" value="TreeGrafter"/>
</dbReference>
<dbReference type="InterPro" id="IPR044621">
    <property type="entry name" value="NEDD1"/>
</dbReference>
<sequence>MGFVDSSASLLATCGGDTVKLFDVTVDAGDPCTLSYAPSPGSLVNSVKWNHTNLVVASAGDDKKITLWNKNGQSMGSIPPSGNDLADDIEGDLILHNLASGARAAELKDPNGQVLRVLDYSRCSRHVLSTAGDDGSVHLWDTTGRSPKIIATVGLDKKLYMFDSGTKRPTSCMPFEAPFSSVAFNDDGNILAAGTNNGRVVFYDVRGKPQPFTVLRAYNSSEVMLPQPLWSSGQPADQQLGTSSFSLQLVQRTLEETLESVQKSIHEDVRNLHIELLRQFHMQEMEMSGLLKSILEKQDELMKEVQSLRRENQQLRQLL</sequence>
<proteinExistence type="predicted"/>
<dbReference type="GO" id="GO:0032467">
    <property type="term" value="P:positive regulation of cytokinesis"/>
    <property type="evidence" value="ECO:0007669"/>
    <property type="project" value="TreeGrafter"/>
</dbReference>
<dbReference type="GO" id="GO:2000694">
    <property type="term" value="P:regulation of phragmoplast microtubule organization"/>
    <property type="evidence" value="ECO:0007669"/>
    <property type="project" value="TreeGrafter"/>
</dbReference>
<dbReference type="AlphaFoldDB" id="A0A9E7IE63"/>
<name>A0A9E7IE63_9LILI</name>
<dbReference type="InterPro" id="IPR001680">
    <property type="entry name" value="WD40_rpt"/>
</dbReference>
<protein>
    <submittedName>
        <fullName evidence="3">WD domain, G-beta repeat</fullName>
    </submittedName>
</protein>
<keyword evidence="4" id="KW-1185">Reference proteome</keyword>
<dbReference type="Pfam" id="PF00400">
    <property type="entry name" value="WD40"/>
    <property type="match status" value="3"/>
</dbReference>
<dbReference type="EMBL" id="CP097511">
    <property type="protein sequence ID" value="URE46674.1"/>
    <property type="molecule type" value="Genomic_DNA"/>
</dbReference>
<dbReference type="GO" id="GO:0010968">
    <property type="term" value="P:regulation of microtubule nucleation"/>
    <property type="evidence" value="ECO:0007669"/>
    <property type="project" value="InterPro"/>
</dbReference>
<keyword evidence="1" id="KW-0853">WD repeat</keyword>
<dbReference type="GO" id="GO:0060236">
    <property type="term" value="P:regulation of mitotic spindle organization"/>
    <property type="evidence" value="ECO:0007669"/>
    <property type="project" value="TreeGrafter"/>
</dbReference>